<feature type="signal peptide" evidence="1">
    <location>
        <begin position="1"/>
        <end position="24"/>
    </location>
</feature>
<protein>
    <recommendedName>
        <fullName evidence="4">G domain-containing protein</fullName>
    </recommendedName>
</protein>
<reference evidence="2 3" key="1">
    <citation type="submission" date="2020-04" db="EMBL/GenBank/DDBJ databases">
        <authorList>
            <person name="Alioto T."/>
            <person name="Alioto T."/>
            <person name="Gomez Garrido J."/>
        </authorList>
    </citation>
    <scope>NUCLEOTIDE SEQUENCE [LARGE SCALE GENOMIC DNA]</scope>
</reference>
<evidence type="ECO:0000313" key="2">
    <source>
        <dbReference type="EMBL" id="CAB3365944.1"/>
    </source>
</evidence>
<feature type="chain" id="PRO_5035829727" description="G domain-containing protein" evidence="1">
    <location>
        <begin position="25"/>
        <end position="903"/>
    </location>
</feature>
<dbReference type="AlphaFoldDB" id="A0A8S1CAV5"/>
<sequence length="903" mass="100612">MEFKMCIAGIISLVILLTIFQSSADEMNLATLDHLFKMGEQASSLSGKDEIVMFVGATGVGKSTLSKFVRKDDSLTIQENDQLDCIFTDNEHRVGSNDSMTSKTLYPNVDLDNETNILLVDMPGFQDTRSPEFDLVSTFFSKKIVDNVKRLKVVVVENYANLLLNNQRSAFTTAIKNTASLLNGNVAAFRASVGLIVTKVDTRRNDVHVVNSVRVFLQRTREHFCSRNDCRDESELVDSILQGELIAIFRRPEEVGDPWELETLKKNYVELRHLIFEKLEFSSPLKKLHFSLAQETKTFVKDKRILQNTLARVNRDLNLILQRVGASFRSAVNDDFRPDEAFVNEAMNYSSKVQLAVDQMDTPAKLDSLCRALHVSGRQTFWANLEFSMLQIAFFDEALNNNDSSVESMLAKWKEQFRDEVRSVRCILSLYSSLVSDFDSYPIHTADAAAKLHKLTLSFSRFKSQLKTLRFSNKTVRAASSVLTDDSNTQLKWSLQKFIATFAENNSTFREYSNVGTFEGRYITLSRIAKRMELSRDLNTFCVVATRKIFIDCDLHLQDVHLVLIAPVVQVVGDRSIRLTGSDGAPHSAAKASNATFFWSREPGRAGAAGNPGFRSGDFHLLAVEVENAHLLRVSSRGGGGGQGQMGGDGWSTPPRPFPSELKFGGSLRTLNGQCGMARLHYAEVRLQEVKEWVESLPLLVYNQFDAYKIITITVYDRANESATNGGDGGAAGAAALPGEVVLNVARAHTARNANLIRENGAQGAVGAGGRPGSNAGSCSYRLYECEWHRGAKWILFMSVREQENMYYCWSNSTGYCASLLPEAYPGRQGNQTELQSSQYKNGPLQLGAALQAACLRLAAFAEARQLLQHVLSTHFFHYGDAMNRAIQTEETLLKARFAFQIV</sequence>
<keyword evidence="1" id="KW-0732">Signal</keyword>
<evidence type="ECO:0000313" key="3">
    <source>
        <dbReference type="Proteomes" id="UP000494165"/>
    </source>
</evidence>
<accession>A0A8S1CAV5</accession>
<comment type="caution">
    <text evidence="2">The sequence shown here is derived from an EMBL/GenBank/DDBJ whole genome shotgun (WGS) entry which is preliminary data.</text>
</comment>
<name>A0A8S1CAV5_9INSE</name>
<evidence type="ECO:0000256" key="1">
    <source>
        <dbReference type="SAM" id="SignalP"/>
    </source>
</evidence>
<gene>
    <name evidence="2" type="ORF">CLODIP_2_CD06532</name>
</gene>
<dbReference type="EMBL" id="CADEPI010000022">
    <property type="protein sequence ID" value="CAB3365944.1"/>
    <property type="molecule type" value="Genomic_DNA"/>
</dbReference>
<dbReference type="Gene3D" id="3.40.50.300">
    <property type="entry name" value="P-loop containing nucleotide triphosphate hydrolases"/>
    <property type="match status" value="1"/>
</dbReference>
<keyword evidence="3" id="KW-1185">Reference proteome</keyword>
<evidence type="ECO:0008006" key="4">
    <source>
        <dbReference type="Google" id="ProtNLM"/>
    </source>
</evidence>
<organism evidence="2 3">
    <name type="scientific">Cloeon dipterum</name>
    <dbReference type="NCBI Taxonomy" id="197152"/>
    <lineage>
        <taxon>Eukaryota</taxon>
        <taxon>Metazoa</taxon>
        <taxon>Ecdysozoa</taxon>
        <taxon>Arthropoda</taxon>
        <taxon>Hexapoda</taxon>
        <taxon>Insecta</taxon>
        <taxon>Pterygota</taxon>
        <taxon>Palaeoptera</taxon>
        <taxon>Ephemeroptera</taxon>
        <taxon>Pisciforma</taxon>
        <taxon>Baetidae</taxon>
        <taxon>Cloeon</taxon>
    </lineage>
</organism>
<dbReference type="OrthoDB" id="6630677at2759"/>
<dbReference type="SUPFAM" id="SSF52540">
    <property type="entry name" value="P-loop containing nucleoside triphosphate hydrolases"/>
    <property type="match status" value="1"/>
</dbReference>
<dbReference type="InterPro" id="IPR027417">
    <property type="entry name" value="P-loop_NTPase"/>
</dbReference>
<proteinExistence type="predicted"/>
<dbReference type="Proteomes" id="UP000494165">
    <property type="component" value="Unassembled WGS sequence"/>
</dbReference>